<evidence type="ECO:0000259" key="5">
    <source>
        <dbReference type="PROSITE" id="PS50045"/>
    </source>
</evidence>
<dbReference type="SUPFAM" id="SSF52540">
    <property type="entry name" value="P-loop containing nucleoside triphosphate hydrolases"/>
    <property type="match status" value="1"/>
</dbReference>
<dbReference type="InterPro" id="IPR001789">
    <property type="entry name" value="Sig_transdc_resp-reg_receiver"/>
</dbReference>
<dbReference type="PROSITE" id="PS50110">
    <property type="entry name" value="RESPONSE_REGULATORY"/>
    <property type="match status" value="1"/>
</dbReference>
<dbReference type="InterPro" id="IPR002078">
    <property type="entry name" value="Sigma_54_int"/>
</dbReference>
<gene>
    <name evidence="7" type="ORF">ACFQ4M_18300</name>
</gene>
<comment type="caution">
    <text evidence="7">The sequence shown here is derived from an EMBL/GenBank/DDBJ whole genome shotgun (WGS) entry which is preliminary data.</text>
</comment>
<dbReference type="Pfam" id="PF00072">
    <property type="entry name" value="Response_reg"/>
    <property type="match status" value="1"/>
</dbReference>
<dbReference type="Pfam" id="PF02954">
    <property type="entry name" value="HTH_8"/>
    <property type="match status" value="1"/>
</dbReference>
<dbReference type="Gene3D" id="1.10.8.60">
    <property type="match status" value="1"/>
</dbReference>
<dbReference type="SUPFAM" id="SSF46689">
    <property type="entry name" value="Homeodomain-like"/>
    <property type="match status" value="1"/>
</dbReference>
<dbReference type="InterPro" id="IPR027417">
    <property type="entry name" value="P-loop_NTPase"/>
</dbReference>
<keyword evidence="1 4" id="KW-0597">Phosphoprotein</keyword>
<dbReference type="EMBL" id="JBHTMC010000034">
    <property type="protein sequence ID" value="MFD1265530.1"/>
    <property type="molecule type" value="Genomic_DNA"/>
</dbReference>
<dbReference type="RefSeq" id="WP_002926158.1">
    <property type="nucleotide sequence ID" value="NZ_JARQZE010000006.1"/>
</dbReference>
<evidence type="ECO:0000256" key="2">
    <source>
        <dbReference type="ARBA" id="ARBA00022741"/>
    </source>
</evidence>
<dbReference type="SUPFAM" id="SSF52172">
    <property type="entry name" value="CheY-like"/>
    <property type="match status" value="1"/>
</dbReference>
<keyword evidence="2" id="KW-0547">Nucleotide-binding</keyword>
<evidence type="ECO:0000256" key="1">
    <source>
        <dbReference type="ARBA" id="ARBA00022553"/>
    </source>
</evidence>
<dbReference type="PANTHER" id="PTHR32071">
    <property type="entry name" value="TRANSCRIPTIONAL REGULATORY PROTEIN"/>
    <property type="match status" value="1"/>
</dbReference>
<name>A0ABW3WI88_9RHOO</name>
<proteinExistence type="predicted"/>
<dbReference type="Proteomes" id="UP001597158">
    <property type="component" value="Unassembled WGS sequence"/>
</dbReference>
<sequence>MAKILIVDDEIGIRELLSEILRDEGHDILLAENAAAARAARNALRPDMVLLDIWMPDTDGITLLKEWAANGQLNMPVVMMSGHGTIDTAVEATRIGAIDYLEKPIALQKLLAAVKRGLQRPQAPGAPAPLTLSAFTRSVPLRELKRRVEQISGSSRVLLLRVGSGSLAELVARSVQPGNAPWLDLGAVSAPLDLSQLQATQGGVLFVSELARLSRAQQKNLAFALDRLERYDLRLVVATERNLEGLVAEGWEEGLLSRLFEVSLAPPSLAEVRDDLPELASQLLLHLIEGGDVPLRRLSTAALNQLRNLPWPGGYAELRAAVKSLALGTLEEEIGAGEVRRLLPPDLSTGGCGVPLDQPLREAREAFERLYFEHHLRLEGGNMTRLAEKTGLERTHLYRKLKQLGLQAGRRHEEG</sequence>
<keyword evidence="8" id="KW-1185">Reference proteome</keyword>
<dbReference type="PANTHER" id="PTHR32071:SF17">
    <property type="entry name" value="TRANSCRIPTIONAL REGULATOR (NTRC FAMILY)"/>
    <property type="match status" value="1"/>
</dbReference>
<accession>A0ABW3WI88</accession>
<evidence type="ECO:0000313" key="8">
    <source>
        <dbReference type="Proteomes" id="UP001597158"/>
    </source>
</evidence>
<feature type="modified residue" description="4-aspartylphosphate" evidence="4">
    <location>
        <position position="52"/>
    </location>
</feature>
<dbReference type="InterPro" id="IPR002197">
    <property type="entry name" value="HTH_Fis"/>
</dbReference>
<organism evidence="7 8">
    <name type="scientific">Thauera mechernichensis</name>
    <dbReference type="NCBI Taxonomy" id="82788"/>
    <lineage>
        <taxon>Bacteria</taxon>
        <taxon>Pseudomonadati</taxon>
        <taxon>Pseudomonadota</taxon>
        <taxon>Betaproteobacteria</taxon>
        <taxon>Rhodocyclales</taxon>
        <taxon>Zoogloeaceae</taxon>
        <taxon>Thauera</taxon>
    </lineage>
</organism>
<evidence type="ECO:0000256" key="4">
    <source>
        <dbReference type="PROSITE-ProRule" id="PRU00169"/>
    </source>
</evidence>
<evidence type="ECO:0000259" key="6">
    <source>
        <dbReference type="PROSITE" id="PS50110"/>
    </source>
</evidence>
<protein>
    <submittedName>
        <fullName evidence="7">Sigma-54-dependent transcriptional regulator</fullName>
    </submittedName>
</protein>
<evidence type="ECO:0000313" key="7">
    <source>
        <dbReference type="EMBL" id="MFD1265530.1"/>
    </source>
</evidence>
<reference evidence="8" key="1">
    <citation type="journal article" date="2019" name="Int. J. Syst. Evol. Microbiol.">
        <title>The Global Catalogue of Microorganisms (GCM) 10K type strain sequencing project: providing services to taxonomists for standard genome sequencing and annotation.</title>
        <authorList>
            <consortium name="The Broad Institute Genomics Platform"/>
            <consortium name="The Broad Institute Genome Sequencing Center for Infectious Disease"/>
            <person name="Wu L."/>
            <person name="Ma J."/>
        </authorList>
    </citation>
    <scope>NUCLEOTIDE SEQUENCE [LARGE SCALE GENOMIC DNA]</scope>
    <source>
        <strain evidence="8">CCUG 48884</strain>
    </source>
</reference>
<evidence type="ECO:0000256" key="3">
    <source>
        <dbReference type="ARBA" id="ARBA00022840"/>
    </source>
</evidence>
<feature type="domain" description="Response regulatory" evidence="6">
    <location>
        <begin position="3"/>
        <end position="118"/>
    </location>
</feature>
<dbReference type="InterPro" id="IPR011006">
    <property type="entry name" value="CheY-like_superfamily"/>
</dbReference>
<dbReference type="InterPro" id="IPR009057">
    <property type="entry name" value="Homeodomain-like_sf"/>
</dbReference>
<keyword evidence="3" id="KW-0067">ATP-binding</keyword>
<dbReference type="PROSITE" id="PS50045">
    <property type="entry name" value="SIGMA54_INTERACT_4"/>
    <property type="match status" value="1"/>
</dbReference>
<dbReference type="Pfam" id="PF14532">
    <property type="entry name" value="Sigma54_activ_2"/>
    <property type="match status" value="1"/>
</dbReference>
<dbReference type="Gene3D" id="3.40.50.2300">
    <property type="match status" value="1"/>
</dbReference>
<dbReference type="Gene3D" id="3.40.50.300">
    <property type="entry name" value="P-loop containing nucleotide triphosphate hydrolases"/>
    <property type="match status" value="1"/>
</dbReference>
<dbReference type="SMART" id="SM00448">
    <property type="entry name" value="REC"/>
    <property type="match status" value="1"/>
</dbReference>
<dbReference type="Gene3D" id="1.10.10.60">
    <property type="entry name" value="Homeodomain-like"/>
    <property type="match status" value="1"/>
</dbReference>
<feature type="domain" description="Sigma-54 factor interaction" evidence="5">
    <location>
        <begin position="100"/>
        <end position="327"/>
    </location>
</feature>